<reference evidence="2" key="1">
    <citation type="submission" date="2020-06" db="EMBL/GenBank/DDBJ databases">
        <authorList>
            <person name="Li T."/>
            <person name="Hu X."/>
            <person name="Zhang T."/>
            <person name="Song X."/>
            <person name="Zhang H."/>
            <person name="Dai N."/>
            <person name="Sheng W."/>
            <person name="Hou X."/>
            <person name="Wei L."/>
        </authorList>
    </citation>
    <scope>NUCLEOTIDE SEQUENCE</scope>
    <source>
        <strain evidence="2">KEN1</strain>
        <tissue evidence="2">Leaf</tissue>
    </source>
</reference>
<name>A0AAW2UHY6_9LAMI</name>
<sequence length="300" mass="35076">MKNNLNARKDLKIRCNRPELEMDGRRPNIMSKVVYTLTKEQKMRTCEWISHLKFSNSYASNLAHCVNMKELRLHGMKSHNCHVFMQKLIPIALRKMLHELVCSALTEISLLFQILCSTMLDVIKIEELEDSFTTILCNLEKIFSPALFDSMKHLIVHLLYEECMGGPMQYRWIYPLRGKKNAHVEASIVKAYLVEEIGLFTSHYFEPQILCKQSKPSRNDDLCMNDTRIQRSIFNYPGRASGASKKRWLSGSERHIIETYILANYEVVTPYYESSLNELYDHHYSEKPIIEELVATQFKN</sequence>
<dbReference type="Pfam" id="PF13960">
    <property type="entry name" value="DUF4218"/>
    <property type="match status" value="1"/>
</dbReference>
<evidence type="ECO:0000313" key="2">
    <source>
        <dbReference type="EMBL" id="KAL0416811.1"/>
    </source>
</evidence>
<dbReference type="PANTHER" id="PTHR48258:SF4">
    <property type="entry name" value="DUF4216 DOMAIN-CONTAINING PROTEIN"/>
    <property type="match status" value="1"/>
</dbReference>
<reference evidence="2" key="2">
    <citation type="journal article" date="2024" name="Plant">
        <title>Genomic evolution and insights into agronomic trait innovations of Sesamum species.</title>
        <authorList>
            <person name="Miao H."/>
            <person name="Wang L."/>
            <person name="Qu L."/>
            <person name="Liu H."/>
            <person name="Sun Y."/>
            <person name="Le M."/>
            <person name="Wang Q."/>
            <person name="Wei S."/>
            <person name="Zheng Y."/>
            <person name="Lin W."/>
            <person name="Duan Y."/>
            <person name="Cao H."/>
            <person name="Xiong S."/>
            <person name="Wang X."/>
            <person name="Wei L."/>
            <person name="Li C."/>
            <person name="Ma Q."/>
            <person name="Ju M."/>
            <person name="Zhao R."/>
            <person name="Li G."/>
            <person name="Mu C."/>
            <person name="Tian Q."/>
            <person name="Mei H."/>
            <person name="Zhang T."/>
            <person name="Gao T."/>
            <person name="Zhang H."/>
        </authorList>
    </citation>
    <scope>NUCLEOTIDE SEQUENCE</scope>
    <source>
        <strain evidence="2">KEN1</strain>
    </source>
</reference>
<protein>
    <recommendedName>
        <fullName evidence="1">DUF4218 domain-containing protein</fullName>
    </recommendedName>
</protein>
<evidence type="ECO:0000259" key="1">
    <source>
        <dbReference type="Pfam" id="PF13960"/>
    </source>
</evidence>
<feature type="domain" description="DUF4218" evidence="1">
    <location>
        <begin position="115"/>
        <end position="219"/>
    </location>
</feature>
<dbReference type="PANTHER" id="PTHR48258">
    <property type="entry name" value="DUF4218 DOMAIN-CONTAINING PROTEIN-RELATED"/>
    <property type="match status" value="1"/>
</dbReference>
<gene>
    <name evidence="2" type="ORF">Slati_3513000</name>
</gene>
<accession>A0AAW2UHY6</accession>
<dbReference type="InterPro" id="IPR025452">
    <property type="entry name" value="DUF4218"/>
</dbReference>
<organism evidence="2">
    <name type="scientific">Sesamum latifolium</name>
    <dbReference type="NCBI Taxonomy" id="2727402"/>
    <lineage>
        <taxon>Eukaryota</taxon>
        <taxon>Viridiplantae</taxon>
        <taxon>Streptophyta</taxon>
        <taxon>Embryophyta</taxon>
        <taxon>Tracheophyta</taxon>
        <taxon>Spermatophyta</taxon>
        <taxon>Magnoliopsida</taxon>
        <taxon>eudicotyledons</taxon>
        <taxon>Gunneridae</taxon>
        <taxon>Pentapetalae</taxon>
        <taxon>asterids</taxon>
        <taxon>lamiids</taxon>
        <taxon>Lamiales</taxon>
        <taxon>Pedaliaceae</taxon>
        <taxon>Sesamum</taxon>
    </lineage>
</organism>
<dbReference type="EMBL" id="JACGWN010000012">
    <property type="protein sequence ID" value="KAL0416811.1"/>
    <property type="molecule type" value="Genomic_DNA"/>
</dbReference>
<dbReference type="AlphaFoldDB" id="A0AAW2UHY6"/>
<comment type="caution">
    <text evidence="2">The sequence shown here is derived from an EMBL/GenBank/DDBJ whole genome shotgun (WGS) entry which is preliminary data.</text>
</comment>
<proteinExistence type="predicted"/>